<dbReference type="EnsemblPlants" id="Pp3c7_26350V3.10">
    <property type="protein sequence ID" value="Pp3c7_26350V3.10"/>
    <property type="gene ID" value="Pp3c7_26350"/>
</dbReference>
<comment type="subcellular location">
    <subcellularLocation>
        <location evidence="1">Cell membrane</location>
        <topology evidence="1">Single-pass membrane protein</topology>
    </subcellularLocation>
</comment>
<evidence type="ECO:0000256" key="9">
    <source>
        <dbReference type="ARBA" id="ARBA00023157"/>
    </source>
</evidence>
<dbReference type="GeneID" id="112285043"/>
<dbReference type="InterPro" id="IPR056561">
    <property type="entry name" value="NFP_LYK_LysM1"/>
</dbReference>
<keyword evidence="15" id="KW-1185">Reference proteome</keyword>
<reference evidence="14 15" key="1">
    <citation type="journal article" date="2008" name="Science">
        <title>The Physcomitrella genome reveals evolutionary insights into the conquest of land by plants.</title>
        <authorList>
            <person name="Rensing S."/>
            <person name="Lang D."/>
            <person name="Zimmer A."/>
            <person name="Terry A."/>
            <person name="Salamov A."/>
            <person name="Shapiro H."/>
            <person name="Nishiyama T."/>
            <person name="Perroud P.-F."/>
            <person name="Lindquist E."/>
            <person name="Kamisugi Y."/>
            <person name="Tanahashi T."/>
            <person name="Sakakibara K."/>
            <person name="Fujita T."/>
            <person name="Oishi K."/>
            <person name="Shin-I T."/>
            <person name="Kuroki Y."/>
            <person name="Toyoda A."/>
            <person name="Suzuki Y."/>
            <person name="Hashimoto A."/>
            <person name="Yamaguchi K."/>
            <person name="Sugano A."/>
            <person name="Kohara Y."/>
            <person name="Fujiyama A."/>
            <person name="Anterola A."/>
            <person name="Aoki S."/>
            <person name="Ashton N."/>
            <person name="Barbazuk W.B."/>
            <person name="Barker E."/>
            <person name="Bennetzen J."/>
            <person name="Bezanilla M."/>
            <person name="Blankenship R."/>
            <person name="Cho S.H."/>
            <person name="Dutcher S."/>
            <person name="Estelle M."/>
            <person name="Fawcett J.A."/>
            <person name="Gundlach H."/>
            <person name="Hanada K."/>
            <person name="Heyl A."/>
            <person name="Hicks K.A."/>
            <person name="Hugh J."/>
            <person name="Lohr M."/>
            <person name="Mayer K."/>
            <person name="Melkozernov A."/>
            <person name="Murata T."/>
            <person name="Nelson D."/>
            <person name="Pils B."/>
            <person name="Prigge M."/>
            <person name="Reiss B."/>
            <person name="Renner T."/>
            <person name="Rombauts S."/>
            <person name="Rushton P."/>
            <person name="Sanderfoot A."/>
            <person name="Schween G."/>
            <person name="Shiu S.-H."/>
            <person name="Stueber K."/>
            <person name="Theodoulou F.L."/>
            <person name="Tu H."/>
            <person name="Van de Peer Y."/>
            <person name="Verrier P.J."/>
            <person name="Waters E."/>
            <person name="Wood A."/>
            <person name="Yang L."/>
            <person name="Cove D."/>
            <person name="Cuming A."/>
            <person name="Hasebe M."/>
            <person name="Lucas S."/>
            <person name="Mishler D.B."/>
            <person name="Reski R."/>
            <person name="Grigoriev I."/>
            <person name="Quatrano R.S."/>
            <person name="Boore J.L."/>
        </authorList>
    </citation>
    <scope>NUCLEOTIDE SEQUENCE [LARGE SCALE GENOMIC DNA]</scope>
    <source>
        <strain evidence="14 15">cv. Gransden 2004</strain>
    </source>
</reference>
<keyword evidence="3 10" id="KW-0812">Transmembrane</keyword>
<dbReference type="Gene3D" id="3.30.200.20">
    <property type="entry name" value="Phosphorylase Kinase, domain 1"/>
    <property type="match status" value="1"/>
</dbReference>
<dbReference type="GO" id="GO:0004672">
    <property type="term" value="F:protein kinase activity"/>
    <property type="evidence" value="ECO:0007669"/>
    <property type="project" value="InterPro"/>
</dbReference>
<keyword evidence="5" id="KW-0547">Nucleotide-binding</keyword>
<evidence type="ECO:0000256" key="7">
    <source>
        <dbReference type="ARBA" id="ARBA00022989"/>
    </source>
</evidence>
<feature type="transmembrane region" description="Helical" evidence="10">
    <location>
        <begin position="323"/>
        <end position="348"/>
    </location>
</feature>
<protein>
    <recommendedName>
        <fullName evidence="16">Protein kinase domain-containing protein</fullName>
    </recommendedName>
</protein>
<dbReference type="SMART" id="SM00257">
    <property type="entry name" value="LysM"/>
    <property type="match status" value="2"/>
</dbReference>
<evidence type="ECO:0000256" key="4">
    <source>
        <dbReference type="ARBA" id="ARBA00022729"/>
    </source>
</evidence>
<dbReference type="PANTHER" id="PTHR45927">
    <property type="entry name" value="LYSM-DOMAIN RECEPTOR-LIKE KINASE-RELATED"/>
    <property type="match status" value="1"/>
</dbReference>
<dbReference type="KEGG" id="ppp:112285043"/>
<feature type="signal peptide" evidence="11">
    <location>
        <begin position="1"/>
        <end position="26"/>
    </location>
</feature>
<dbReference type="InterPro" id="IPR018392">
    <property type="entry name" value="LysM"/>
</dbReference>
<keyword evidence="6" id="KW-0067">ATP-binding</keyword>
<dbReference type="PROSITE" id="PS51782">
    <property type="entry name" value="LYSM"/>
    <property type="match status" value="1"/>
</dbReference>
<evidence type="ECO:0000256" key="10">
    <source>
        <dbReference type="SAM" id="Phobius"/>
    </source>
</evidence>
<dbReference type="Pfam" id="PF23446">
    <property type="entry name" value="LysM1_NFP_LYK"/>
    <property type="match status" value="1"/>
</dbReference>
<dbReference type="GO" id="GO:0005524">
    <property type="term" value="F:ATP binding"/>
    <property type="evidence" value="ECO:0007669"/>
    <property type="project" value="UniProtKB-KW"/>
</dbReference>
<dbReference type="InterPro" id="IPR000719">
    <property type="entry name" value="Prot_kinase_dom"/>
</dbReference>
<dbReference type="OrthoDB" id="4062651at2759"/>
<evidence type="ECO:0000256" key="6">
    <source>
        <dbReference type="ARBA" id="ARBA00022840"/>
    </source>
</evidence>
<dbReference type="FunCoup" id="A0A7I4EFJ4">
    <property type="interactions" value="252"/>
</dbReference>
<keyword evidence="2" id="KW-1003">Cell membrane</keyword>
<evidence type="ECO:0000256" key="1">
    <source>
        <dbReference type="ARBA" id="ARBA00004162"/>
    </source>
</evidence>
<dbReference type="PROSITE" id="PS00108">
    <property type="entry name" value="PROTEIN_KINASE_ST"/>
    <property type="match status" value="1"/>
</dbReference>
<dbReference type="PROSITE" id="PS50011">
    <property type="entry name" value="PROTEIN_KINASE_DOM"/>
    <property type="match status" value="1"/>
</dbReference>
<evidence type="ECO:0008006" key="16">
    <source>
        <dbReference type="Google" id="ProtNLM"/>
    </source>
</evidence>
<dbReference type="Pfam" id="PF00069">
    <property type="entry name" value="Pkinase"/>
    <property type="match status" value="1"/>
</dbReference>
<organism evidence="14 15">
    <name type="scientific">Physcomitrium patens</name>
    <name type="common">Spreading-leaved earth moss</name>
    <name type="synonym">Physcomitrella patens</name>
    <dbReference type="NCBI Taxonomy" id="3218"/>
    <lineage>
        <taxon>Eukaryota</taxon>
        <taxon>Viridiplantae</taxon>
        <taxon>Streptophyta</taxon>
        <taxon>Embryophyta</taxon>
        <taxon>Bryophyta</taxon>
        <taxon>Bryophytina</taxon>
        <taxon>Bryopsida</taxon>
        <taxon>Funariidae</taxon>
        <taxon>Funariales</taxon>
        <taxon>Funariaceae</taxon>
        <taxon>Physcomitrium</taxon>
    </lineage>
</organism>
<reference evidence="14" key="3">
    <citation type="submission" date="2020-12" db="UniProtKB">
        <authorList>
            <consortium name="EnsemblPlants"/>
        </authorList>
    </citation>
    <scope>IDENTIFICATION</scope>
</reference>
<dbReference type="InterPro" id="IPR052611">
    <property type="entry name" value="Plant_RLK_LysM"/>
</dbReference>
<dbReference type="Pfam" id="PF23472">
    <property type="entry name" value="LysM2_CERK1_LYK3_4_5"/>
    <property type="match status" value="1"/>
</dbReference>
<accession>A0A7I4EFJ4</accession>
<dbReference type="InterPro" id="IPR056562">
    <property type="entry name" value="LysM2_CERK1_LYK3_4_5"/>
</dbReference>
<dbReference type="RefSeq" id="XP_024381278.1">
    <property type="nucleotide sequence ID" value="XM_024525510.2"/>
</dbReference>
<evidence type="ECO:0000256" key="3">
    <source>
        <dbReference type="ARBA" id="ARBA00022692"/>
    </source>
</evidence>
<sequence length="715" mass="78110">MSRSSAGGNFPITAVALLCATCRVLGPNRIQKSECCKIMSRACTIMTTAERDPTQRRMFRHASGLVLISALLIWSLEIHPISAQQQYRNTSGYTCSGTTRCQTYAFYRTAGSQSTLTSIVTLFNTSVEGIATASDVDPNRTIPFNDRDPLYIPLNCSCFNNTFRALTSQQIKSGDTMYKFANGTYQGLTTWEAISVANPTVIITNMTVGDYLVIPLRCACPTTTQRRAGSRILLTYSIFPDETLKFISGLFNIPEVELQTANNGASSANLAAFTTLLVPLPSLVPLSTMKFPSPPPPSVEAPGPAPSTLVPVITNKDPSKTSMYIGIVFGGFGMALAFILACVLCATVKRYKNIIRKIEYENRGLLNRKSSVTDIDSLDTANSSLVSGMTDLFGCDKLTKFSYEELDTATNHFSEDNRIQGSVFLAKLNGSFVAIKRMKGNMSDELKILSQVHHGNVVKLVGMCARDSDGRSENLYIVYEYAENGSLSDCLHHQMAYPTSNFSRSVGLLIWNTRMQIAVDIASGLEYLHNYTNPSLVHKDVKSSNILLDKNFRAKVANFGMAKPADSGEPGPLMTEHIVGTQGYMAPEYLEHGLVSTKADVFSFGVVLLELLSGREAICNDGGGEFTMLSATISNVLSGDDQMAKLQAWMDPRLQNAYPSDIALSVAILAKSCVETDPRSRPDMKQISFALSKMSSASQEWQMSTGYSNHPIEAR</sequence>
<feature type="domain" description="Protein kinase" evidence="12">
    <location>
        <begin position="355"/>
        <end position="702"/>
    </location>
</feature>
<evidence type="ECO:0000259" key="13">
    <source>
        <dbReference type="PROSITE" id="PS51782"/>
    </source>
</evidence>
<keyword evidence="8 10" id="KW-0472">Membrane</keyword>
<keyword evidence="4 11" id="KW-0732">Signal</keyword>
<dbReference type="EMBL" id="ABEU02000007">
    <property type="status" value="NOT_ANNOTATED_CDS"/>
    <property type="molecule type" value="Genomic_DNA"/>
</dbReference>
<dbReference type="InterPro" id="IPR008271">
    <property type="entry name" value="Ser/Thr_kinase_AS"/>
</dbReference>
<dbReference type="Gene3D" id="1.10.510.10">
    <property type="entry name" value="Transferase(Phosphotransferase) domain 1"/>
    <property type="match status" value="1"/>
</dbReference>
<gene>
    <name evidence="14" type="primary">LOC112285043</name>
</gene>
<evidence type="ECO:0000313" key="14">
    <source>
        <dbReference type="EnsemblPlants" id="Pp3c7_26350V3.10"/>
    </source>
</evidence>
<reference evidence="14 15" key="2">
    <citation type="journal article" date="2018" name="Plant J.">
        <title>The Physcomitrella patens chromosome-scale assembly reveals moss genome structure and evolution.</title>
        <authorList>
            <person name="Lang D."/>
            <person name="Ullrich K.K."/>
            <person name="Murat F."/>
            <person name="Fuchs J."/>
            <person name="Jenkins J."/>
            <person name="Haas F.B."/>
            <person name="Piednoel M."/>
            <person name="Gundlach H."/>
            <person name="Van Bel M."/>
            <person name="Meyberg R."/>
            <person name="Vives C."/>
            <person name="Morata J."/>
            <person name="Symeonidi A."/>
            <person name="Hiss M."/>
            <person name="Muchero W."/>
            <person name="Kamisugi Y."/>
            <person name="Saleh O."/>
            <person name="Blanc G."/>
            <person name="Decker E.L."/>
            <person name="van Gessel N."/>
            <person name="Grimwood J."/>
            <person name="Hayes R.D."/>
            <person name="Graham S.W."/>
            <person name="Gunter L.E."/>
            <person name="McDaniel S.F."/>
            <person name="Hoernstein S.N.W."/>
            <person name="Larsson A."/>
            <person name="Li F.W."/>
            <person name="Perroud P.F."/>
            <person name="Phillips J."/>
            <person name="Ranjan P."/>
            <person name="Rokshar D.S."/>
            <person name="Rothfels C.J."/>
            <person name="Schneider L."/>
            <person name="Shu S."/>
            <person name="Stevenson D.W."/>
            <person name="Thummler F."/>
            <person name="Tillich M."/>
            <person name="Villarreal Aguilar J.C."/>
            <person name="Widiez T."/>
            <person name="Wong G.K."/>
            <person name="Wymore A."/>
            <person name="Zhang Y."/>
            <person name="Zimmer A.D."/>
            <person name="Quatrano R.S."/>
            <person name="Mayer K.F.X."/>
            <person name="Goodstein D."/>
            <person name="Casacuberta J.M."/>
            <person name="Vandepoele K."/>
            <person name="Reski R."/>
            <person name="Cuming A.C."/>
            <person name="Tuskan G.A."/>
            <person name="Maumus F."/>
            <person name="Salse J."/>
            <person name="Schmutz J."/>
            <person name="Rensing S.A."/>
        </authorList>
    </citation>
    <scope>NUCLEOTIDE SEQUENCE [LARGE SCALE GENOMIC DNA]</scope>
    <source>
        <strain evidence="14 15">cv. Gransden 2004</strain>
    </source>
</reference>
<dbReference type="Gramene" id="Pp3c7_26350V3.10">
    <property type="protein sequence ID" value="Pp3c7_26350V3.10"/>
    <property type="gene ID" value="Pp3c7_26350"/>
</dbReference>
<name>A0A7I4EFJ4_PHYPA</name>
<dbReference type="AlphaFoldDB" id="A0A7I4EFJ4"/>
<evidence type="ECO:0000313" key="15">
    <source>
        <dbReference type="Proteomes" id="UP000006727"/>
    </source>
</evidence>
<keyword evidence="7 10" id="KW-1133">Transmembrane helix</keyword>
<dbReference type="SUPFAM" id="SSF56112">
    <property type="entry name" value="Protein kinase-like (PK-like)"/>
    <property type="match status" value="1"/>
</dbReference>
<evidence type="ECO:0000256" key="11">
    <source>
        <dbReference type="SAM" id="SignalP"/>
    </source>
</evidence>
<dbReference type="InterPro" id="IPR011009">
    <property type="entry name" value="Kinase-like_dom_sf"/>
</dbReference>
<dbReference type="FunFam" id="1.10.510.10:FF:000468">
    <property type="entry name" value="PTI1-like tyrosine-protein kinase 3"/>
    <property type="match status" value="1"/>
</dbReference>
<dbReference type="Gramene" id="Pp3c7_26350V3.9">
    <property type="protein sequence ID" value="Pp3c7_26350V3.9"/>
    <property type="gene ID" value="Pp3c7_26350"/>
</dbReference>
<feature type="chain" id="PRO_5043238886" description="Protein kinase domain-containing protein" evidence="11">
    <location>
        <begin position="27"/>
        <end position="715"/>
    </location>
</feature>
<feature type="domain" description="LysM" evidence="13">
    <location>
        <begin position="234"/>
        <end position="278"/>
    </location>
</feature>
<keyword evidence="9" id="KW-1015">Disulfide bond</keyword>
<proteinExistence type="predicted"/>
<evidence type="ECO:0000256" key="5">
    <source>
        <dbReference type="ARBA" id="ARBA00022741"/>
    </source>
</evidence>
<evidence type="ECO:0000256" key="8">
    <source>
        <dbReference type="ARBA" id="ARBA00023136"/>
    </source>
</evidence>
<dbReference type="PANTHER" id="PTHR45927:SF6">
    <property type="entry name" value="PROTEIN LYK5"/>
    <property type="match status" value="1"/>
</dbReference>
<dbReference type="EnsemblPlants" id="Pp3c7_26350V3.9">
    <property type="protein sequence ID" value="Pp3c7_26350V3.9"/>
    <property type="gene ID" value="Pp3c7_26350"/>
</dbReference>
<dbReference type="SMART" id="SM00220">
    <property type="entry name" value="S_TKc"/>
    <property type="match status" value="1"/>
</dbReference>
<evidence type="ECO:0000259" key="12">
    <source>
        <dbReference type="PROSITE" id="PS50011"/>
    </source>
</evidence>
<evidence type="ECO:0000256" key="2">
    <source>
        <dbReference type="ARBA" id="ARBA00022475"/>
    </source>
</evidence>
<dbReference type="Proteomes" id="UP000006727">
    <property type="component" value="Chromosome 7"/>
</dbReference>
<dbReference type="Pfam" id="PF01476">
    <property type="entry name" value="LysM"/>
    <property type="match status" value="1"/>
</dbReference>
<dbReference type="GO" id="GO:0005886">
    <property type="term" value="C:plasma membrane"/>
    <property type="evidence" value="ECO:0007669"/>
    <property type="project" value="UniProtKB-SubCell"/>
</dbReference>